<keyword evidence="5" id="KW-0378">Hydrolase</keyword>
<keyword evidence="6" id="KW-0862">Zinc</keyword>
<dbReference type="InterPro" id="IPR036365">
    <property type="entry name" value="PGBD-like_sf"/>
</dbReference>
<protein>
    <submittedName>
        <fullName evidence="10">Penicillin-insensitive murein endopeptidase</fullName>
    </submittedName>
</protein>
<dbReference type="GO" id="GO:0006508">
    <property type="term" value="P:proteolysis"/>
    <property type="evidence" value="ECO:0007669"/>
    <property type="project" value="UniProtKB-KW"/>
</dbReference>
<dbReference type="EMBL" id="JAHHHD010000014">
    <property type="protein sequence ID" value="MBW4659742.1"/>
    <property type="molecule type" value="Genomic_DNA"/>
</dbReference>
<keyword evidence="2" id="KW-0479">Metal-binding</keyword>
<evidence type="ECO:0000256" key="8">
    <source>
        <dbReference type="SAM" id="MobiDB-lite"/>
    </source>
</evidence>
<dbReference type="SUPFAM" id="SSF47090">
    <property type="entry name" value="PGBD-like"/>
    <property type="match status" value="2"/>
</dbReference>
<dbReference type="GO" id="GO:0030288">
    <property type="term" value="C:outer membrane-bounded periplasmic space"/>
    <property type="evidence" value="ECO:0007669"/>
    <property type="project" value="InterPro"/>
</dbReference>
<dbReference type="Gene3D" id="1.10.101.10">
    <property type="entry name" value="PGBD-like superfamily/PGBD"/>
    <property type="match status" value="2"/>
</dbReference>
<comment type="caution">
    <text evidence="10">The sequence shown here is derived from an EMBL/GenBank/DDBJ whole genome shotgun (WGS) entry which is preliminary data.</text>
</comment>
<dbReference type="GO" id="GO:0046872">
    <property type="term" value="F:metal ion binding"/>
    <property type="evidence" value="ECO:0007669"/>
    <property type="project" value="UniProtKB-KW"/>
</dbReference>
<feature type="domain" description="Peptidoglycan binding-like" evidence="9">
    <location>
        <begin position="317"/>
        <end position="352"/>
    </location>
</feature>
<dbReference type="Pfam" id="PF01471">
    <property type="entry name" value="PG_binding_1"/>
    <property type="match status" value="2"/>
</dbReference>
<feature type="region of interest" description="Disordered" evidence="8">
    <location>
        <begin position="1"/>
        <end position="22"/>
    </location>
</feature>
<organism evidence="10 11">
    <name type="scientific">Drouetiella hepatica Uher 2000/2452</name>
    <dbReference type="NCBI Taxonomy" id="904376"/>
    <lineage>
        <taxon>Bacteria</taxon>
        <taxon>Bacillati</taxon>
        <taxon>Cyanobacteriota</taxon>
        <taxon>Cyanophyceae</taxon>
        <taxon>Oculatellales</taxon>
        <taxon>Oculatellaceae</taxon>
        <taxon>Drouetiella</taxon>
    </lineage>
</organism>
<reference evidence="10" key="2">
    <citation type="journal article" date="2022" name="Microbiol. Resour. Announc.">
        <title>Metagenome Sequencing to Explore Phylogenomics of Terrestrial Cyanobacteria.</title>
        <authorList>
            <person name="Ward R.D."/>
            <person name="Stajich J.E."/>
            <person name="Johansen J.R."/>
            <person name="Huntemann M."/>
            <person name="Clum A."/>
            <person name="Foster B."/>
            <person name="Foster B."/>
            <person name="Roux S."/>
            <person name="Palaniappan K."/>
            <person name="Varghese N."/>
            <person name="Mukherjee S."/>
            <person name="Reddy T.B.K."/>
            <person name="Daum C."/>
            <person name="Copeland A."/>
            <person name="Chen I.A."/>
            <person name="Ivanova N.N."/>
            <person name="Kyrpides N.C."/>
            <person name="Shapiro N."/>
            <person name="Eloe-Fadrosh E.A."/>
            <person name="Pietrasiak N."/>
        </authorList>
    </citation>
    <scope>NUCLEOTIDE SEQUENCE</scope>
    <source>
        <strain evidence="10">UHER 2000/2452</strain>
    </source>
</reference>
<evidence type="ECO:0000313" key="10">
    <source>
        <dbReference type="EMBL" id="MBW4659742.1"/>
    </source>
</evidence>
<gene>
    <name evidence="10" type="ORF">KME15_13780</name>
</gene>
<keyword evidence="7" id="KW-0482">Metalloprotease</keyword>
<dbReference type="SUPFAM" id="SSF55166">
    <property type="entry name" value="Hedgehog/DD-peptidase"/>
    <property type="match status" value="1"/>
</dbReference>
<feature type="domain" description="Peptidoglycan binding-like" evidence="9">
    <location>
        <begin position="211"/>
        <end position="265"/>
    </location>
</feature>
<name>A0A951QAJ5_9CYAN</name>
<evidence type="ECO:0000256" key="7">
    <source>
        <dbReference type="ARBA" id="ARBA00023049"/>
    </source>
</evidence>
<dbReference type="GO" id="GO:0004252">
    <property type="term" value="F:serine-type endopeptidase activity"/>
    <property type="evidence" value="ECO:0007669"/>
    <property type="project" value="InterPro"/>
</dbReference>
<dbReference type="AlphaFoldDB" id="A0A951QAJ5"/>
<dbReference type="Gene3D" id="3.30.1380.10">
    <property type="match status" value="1"/>
</dbReference>
<feature type="compositionally biased region" description="Polar residues" evidence="8">
    <location>
        <begin position="1"/>
        <end position="12"/>
    </location>
</feature>
<proteinExistence type="predicted"/>
<sequence>MTTFQELDPNSHSGHHQDPKAACTADVGLTEAEIEAFSWGTRGIFEQMPKSGSGFDCYSGDGDRYGLPEVIQVLKYVCAKWDKLYTSGPRVGIGDISYPNGGPMPPHSSHQHGVDVDIALVASTHEEIGLTWEDSKYSRQRTQQLIDLFRNNPILNVRTIFFNDPNIQGVEHWAGHDNHFHVSFFSPGVAPAAHSSDQQGSLKLVSPPMKGDRVRQLQEDLVKAGFSIGTDGIFGAQTDAAVRRFQDEQGLEIDGAVGPVTQAKLAQVIREQASGGVARGAEPLGLKLQDIVDQNKSIPFENINAGVLVDDERLCTEIQTILRANGLLEVADGLYGPKTREALRRFKASHQLGGGDVLGATTAKSLLVARPAAGALPDWQGGDKQATIQAIIQEARRQGINLRSQIAYILATVQHETNDTFQPVREAYFLGEPKAENYRQTLRYYPFYGRGYVQLTWDFNYREYSNLLALDLVNEPDLVMRPEISLFVLIDGMKRGVFTGVGMDQYITDDRPDFRNARRIINGLDEADRIVGYAMNWQIRLA</sequence>
<keyword evidence="4" id="KW-0574">Periplasm</keyword>
<evidence type="ECO:0000259" key="9">
    <source>
        <dbReference type="Pfam" id="PF01471"/>
    </source>
</evidence>
<evidence type="ECO:0000256" key="6">
    <source>
        <dbReference type="ARBA" id="ARBA00022833"/>
    </source>
</evidence>
<dbReference type="Proteomes" id="UP000757435">
    <property type="component" value="Unassembled WGS sequence"/>
</dbReference>
<keyword evidence="3" id="KW-0732">Signal</keyword>
<dbReference type="InterPro" id="IPR036366">
    <property type="entry name" value="PGBDSf"/>
</dbReference>
<dbReference type="InterPro" id="IPR023346">
    <property type="entry name" value="Lysozyme-like_dom_sf"/>
</dbReference>
<evidence type="ECO:0000256" key="5">
    <source>
        <dbReference type="ARBA" id="ARBA00022801"/>
    </source>
</evidence>
<accession>A0A951QAJ5</accession>
<evidence type="ECO:0000256" key="2">
    <source>
        <dbReference type="ARBA" id="ARBA00022723"/>
    </source>
</evidence>
<reference evidence="10" key="1">
    <citation type="submission" date="2021-05" db="EMBL/GenBank/DDBJ databases">
        <authorList>
            <person name="Pietrasiak N."/>
            <person name="Ward R."/>
            <person name="Stajich J.E."/>
            <person name="Kurbessoian T."/>
        </authorList>
    </citation>
    <scope>NUCLEOTIDE SEQUENCE</scope>
    <source>
        <strain evidence="10">UHER 2000/2452</strain>
    </source>
</reference>
<keyword evidence="1" id="KW-0645">Protease</keyword>
<evidence type="ECO:0000256" key="4">
    <source>
        <dbReference type="ARBA" id="ARBA00022764"/>
    </source>
</evidence>
<dbReference type="Gene3D" id="1.10.530.10">
    <property type="match status" value="1"/>
</dbReference>
<dbReference type="SUPFAM" id="SSF53955">
    <property type="entry name" value="Lysozyme-like"/>
    <property type="match status" value="1"/>
</dbReference>
<evidence type="ECO:0000256" key="3">
    <source>
        <dbReference type="ARBA" id="ARBA00022729"/>
    </source>
</evidence>
<evidence type="ECO:0000313" key="11">
    <source>
        <dbReference type="Proteomes" id="UP000757435"/>
    </source>
</evidence>
<evidence type="ECO:0000256" key="1">
    <source>
        <dbReference type="ARBA" id="ARBA00022670"/>
    </source>
</evidence>
<dbReference type="InterPro" id="IPR009045">
    <property type="entry name" value="Zn_M74/Hedgehog-like"/>
</dbReference>
<dbReference type="InterPro" id="IPR005073">
    <property type="entry name" value="Peptidase_M74"/>
</dbReference>
<dbReference type="GO" id="GO:0008237">
    <property type="term" value="F:metallopeptidase activity"/>
    <property type="evidence" value="ECO:0007669"/>
    <property type="project" value="UniProtKB-KW"/>
</dbReference>
<dbReference type="Pfam" id="PF03411">
    <property type="entry name" value="Peptidase_M74"/>
    <property type="match status" value="1"/>
</dbReference>
<dbReference type="InterPro" id="IPR002477">
    <property type="entry name" value="Peptidoglycan-bd-like"/>
</dbReference>